<organism evidence="1 2">
    <name type="scientific">Tetrapyrgos nigripes</name>
    <dbReference type="NCBI Taxonomy" id="182062"/>
    <lineage>
        <taxon>Eukaryota</taxon>
        <taxon>Fungi</taxon>
        <taxon>Dikarya</taxon>
        <taxon>Basidiomycota</taxon>
        <taxon>Agaricomycotina</taxon>
        <taxon>Agaricomycetes</taxon>
        <taxon>Agaricomycetidae</taxon>
        <taxon>Agaricales</taxon>
        <taxon>Marasmiineae</taxon>
        <taxon>Marasmiaceae</taxon>
        <taxon>Tetrapyrgos</taxon>
    </lineage>
</organism>
<evidence type="ECO:0000313" key="1">
    <source>
        <dbReference type="EMBL" id="KAF5345752.1"/>
    </source>
</evidence>
<keyword evidence="2" id="KW-1185">Reference proteome</keyword>
<sequence>MLMAQLAAVSSANRKGRLKKEYIASRCCYWCFKGADRSIHLACLQALASSEVHRPSMSVASTEKINLISPLWTVKSQSFADVARLLRSTTEIGAKRKDLKPAPRLRHGRSFRLPLRFCLDDYDETIAPKVSITVGQLYAANPGLDWDDLQIGFYLNIPCKATSASSSFTTSSIATSTSSSSSATSSIVDTKTCSSPLITKITDALSQYQDAKRLCSTILGRSVATPNVAITSIVGQTATTTGFATELPTSLTISSGSNTVSQTTTTTPTITTTGTSTITTMSTVSRTVTDSVTTTSTFTLTPPVSTTTVISYTFAKRRPSKSNLGDVYPDTLNSLKKVDLDNAKTACNCFLRPVQTSTATSFITQATTGSTQTVTPTTNITVPAGTVTSLSTVTVTSTISTTILTTANTTTTHTTQTTANTTTYTTVTAPTPIAITILLYHYRSQTPFSFPKCLLVTGH</sequence>
<protein>
    <recommendedName>
        <fullName evidence="3">LysM domain-containing protein</fullName>
    </recommendedName>
</protein>
<dbReference type="InterPro" id="IPR036779">
    <property type="entry name" value="LysM_dom_sf"/>
</dbReference>
<dbReference type="EMBL" id="JAACJM010000108">
    <property type="protein sequence ID" value="KAF5345752.1"/>
    <property type="molecule type" value="Genomic_DNA"/>
</dbReference>
<evidence type="ECO:0000313" key="2">
    <source>
        <dbReference type="Proteomes" id="UP000559256"/>
    </source>
</evidence>
<gene>
    <name evidence="1" type="ORF">D9758_011894</name>
</gene>
<accession>A0A8H5CPU5</accession>
<proteinExistence type="predicted"/>
<dbReference type="Gene3D" id="3.10.350.10">
    <property type="entry name" value="LysM domain"/>
    <property type="match status" value="1"/>
</dbReference>
<evidence type="ECO:0008006" key="3">
    <source>
        <dbReference type="Google" id="ProtNLM"/>
    </source>
</evidence>
<reference evidence="1 2" key="1">
    <citation type="journal article" date="2020" name="ISME J.">
        <title>Uncovering the hidden diversity of litter-decomposition mechanisms in mushroom-forming fungi.</title>
        <authorList>
            <person name="Floudas D."/>
            <person name="Bentzer J."/>
            <person name="Ahren D."/>
            <person name="Johansson T."/>
            <person name="Persson P."/>
            <person name="Tunlid A."/>
        </authorList>
    </citation>
    <scope>NUCLEOTIDE SEQUENCE [LARGE SCALE GENOMIC DNA]</scope>
    <source>
        <strain evidence="1 2">CBS 291.85</strain>
    </source>
</reference>
<dbReference type="AlphaFoldDB" id="A0A8H5CPU5"/>
<dbReference type="Proteomes" id="UP000559256">
    <property type="component" value="Unassembled WGS sequence"/>
</dbReference>
<name>A0A8H5CPU5_9AGAR</name>
<comment type="caution">
    <text evidence="1">The sequence shown here is derived from an EMBL/GenBank/DDBJ whole genome shotgun (WGS) entry which is preliminary data.</text>
</comment>